<name>A0A3S3PLG2_9ACAR</name>
<dbReference type="Pfam" id="PF09775">
    <property type="entry name" value="Keratin_assoc"/>
    <property type="match status" value="1"/>
</dbReference>
<dbReference type="GO" id="GO:0016020">
    <property type="term" value="C:membrane"/>
    <property type="evidence" value="ECO:0007669"/>
    <property type="project" value="UniProtKB-SubCell"/>
</dbReference>
<dbReference type="EMBL" id="NCKU01000566">
    <property type="protein sequence ID" value="RWS15019.1"/>
    <property type="molecule type" value="Genomic_DNA"/>
</dbReference>
<evidence type="ECO:0000313" key="8">
    <source>
        <dbReference type="Proteomes" id="UP000285301"/>
    </source>
</evidence>
<proteinExistence type="inferred from homology"/>
<evidence type="ECO:0000313" key="7">
    <source>
        <dbReference type="EMBL" id="RWS15019.1"/>
    </source>
</evidence>
<reference evidence="7 8" key="1">
    <citation type="journal article" date="2018" name="Gigascience">
        <title>Genomes of trombidid mites reveal novel predicted allergens and laterally-transferred genes associated with secondary metabolism.</title>
        <authorList>
            <person name="Dong X."/>
            <person name="Chaisiri K."/>
            <person name="Xia D."/>
            <person name="Armstrong S.D."/>
            <person name="Fang Y."/>
            <person name="Donnelly M.J."/>
            <person name="Kadowaki T."/>
            <person name="McGarry J.W."/>
            <person name="Darby A.C."/>
            <person name="Makepeace B.L."/>
        </authorList>
    </citation>
    <scope>NUCLEOTIDE SEQUENCE [LARGE SCALE GENOMIC DNA]</scope>
    <source>
        <strain evidence="7">UoL-WK</strain>
    </source>
</reference>
<sequence>MQVYKYYLSSSQLMTIVGGYLGSLVFIFLLTAISNLEMSLFGKHFQAKFVEGELGLTLLVSCFVSGLIHRVSITTCVIFSLIALYYLNRISVRRHQVVSIPPSAVNNPVSSKKKR</sequence>
<accession>A0A3S3PLG2</accession>
<feature type="transmembrane region" description="Helical" evidence="6">
    <location>
        <begin position="12"/>
        <end position="34"/>
    </location>
</feature>
<dbReference type="AlphaFoldDB" id="A0A3S3PLG2"/>
<dbReference type="PANTHER" id="PTHR32001:SF1">
    <property type="entry name" value="KERATINOCYTE-ASSOCIATED PROTEIN 2"/>
    <property type="match status" value="1"/>
</dbReference>
<evidence type="ECO:0000256" key="3">
    <source>
        <dbReference type="ARBA" id="ARBA00022692"/>
    </source>
</evidence>
<dbReference type="InterPro" id="IPR018614">
    <property type="entry name" value="KRTCAP2"/>
</dbReference>
<evidence type="ECO:0000256" key="4">
    <source>
        <dbReference type="ARBA" id="ARBA00022989"/>
    </source>
</evidence>
<comment type="subcellular location">
    <subcellularLocation>
        <location evidence="1">Membrane</location>
        <topology evidence="1">Multi-pass membrane protein</topology>
    </subcellularLocation>
</comment>
<protein>
    <submittedName>
        <fullName evidence="7">Protein KRTCAP2-like protein</fullName>
    </submittedName>
</protein>
<dbReference type="STRING" id="1965070.A0A3S3PLG2"/>
<keyword evidence="4 6" id="KW-1133">Transmembrane helix</keyword>
<evidence type="ECO:0000256" key="5">
    <source>
        <dbReference type="ARBA" id="ARBA00023136"/>
    </source>
</evidence>
<gene>
    <name evidence="7" type="ORF">B4U79_03737</name>
</gene>
<comment type="similarity">
    <text evidence="2">Belongs to the KRTCAP2 family.</text>
</comment>
<dbReference type="PANTHER" id="PTHR32001">
    <property type="entry name" value="KERATINOCYTE-ASSOCIATED PROTEIN 2"/>
    <property type="match status" value="1"/>
</dbReference>
<feature type="transmembrane region" description="Helical" evidence="6">
    <location>
        <begin position="54"/>
        <end position="87"/>
    </location>
</feature>
<evidence type="ECO:0000256" key="6">
    <source>
        <dbReference type="SAM" id="Phobius"/>
    </source>
</evidence>
<keyword evidence="5 6" id="KW-0472">Membrane</keyword>
<evidence type="ECO:0000256" key="1">
    <source>
        <dbReference type="ARBA" id="ARBA00004141"/>
    </source>
</evidence>
<organism evidence="7 8">
    <name type="scientific">Dinothrombium tinctorium</name>
    <dbReference type="NCBI Taxonomy" id="1965070"/>
    <lineage>
        <taxon>Eukaryota</taxon>
        <taxon>Metazoa</taxon>
        <taxon>Ecdysozoa</taxon>
        <taxon>Arthropoda</taxon>
        <taxon>Chelicerata</taxon>
        <taxon>Arachnida</taxon>
        <taxon>Acari</taxon>
        <taxon>Acariformes</taxon>
        <taxon>Trombidiformes</taxon>
        <taxon>Prostigmata</taxon>
        <taxon>Anystina</taxon>
        <taxon>Parasitengona</taxon>
        <taxon>Trombidioidea</taxon>
        <taxon>Trombidiidae</taxon>
        <taxon>Dinothrombium</taxon>
    </lineage>
</organism>
<dbReference type="Proteomes" id="UP000285301">
    <property type="component" value="Unassembled WGS sequence"/>
</dbReference>
<feature type="non-terminal residue" evidence="7">
    <location>
        <position position="115"/>
    </location>
</feature>
<comment type="caution">
    <text evidence="7">The sequence shown here is derived from an EMBL/GenBank/DDBJ whole genome shotgun (WGS) entry which is preliminary data.</text>
</comment>
<dbReference type="OrthoDB" id="1111004at2759"/>
<keyword evidence="8" id="KW-1185">Reference proteome</keyword>
<evidence type="ECO:0000256" key="2">
    <source>
        <dbReference type="ARBA" id="ARBA00007279"/>
    </source>
</evidence>
<keyword evidence="3 6" id="KW-0812">Transmembrane</keyword>